<dbReference type="InterPro" id="IPR052021">
    <property type="entry name" value="Type-I_RS_S_subunit"/>
</dbReference>
<accession>A0A852YH19</accession>
<comment type="caution">
    <text evidence="3">The sequence shown here is derived from an EMBL/GenBank/DDBJ whole genome shotgun (WGS) entry which is preliminary data.</text>
</comment>
<dbReference type="EC" id="3.1.21.3" evidence="3"/>
<organism evidence="3 4">
    <name type="scientific">Schumannella luteola</name>
    <dbReference type="NCBI Taxonomy" id="472059"/>
    <lineage>
        <taxon>Bacteria</taxon>
        <taxon>Bacillati</taxon>
        <taxon>Actinomycetota</taxon>
        <taxon>Actinomycetes</taxon>
        <taxon>Micrococcales</taxon>
        <taxon>Microbacteriaceae</taxon>
        <taxon>Schumannella</taxon>
    </lineage>
</organism>
<protein>
    <submittedName>
        <fullName evidence="3">Type I restriction enzyme S subunit</fullName>
        <ecNumber evidence="3">3.1.21.3</ecNumber>
    </submittedName>
</protein>
<evidence type="ECO:0000313" key="4">
    <source>
        <dbReference type="Proteomes" id="UP000553888"/>
    </source>
</evidence>
<dbReference type="CDD" id="cd17278">
    <property type="entry name" value="RMtype1_S_LdeBORF1052P-TRD2-CR2"/>
    <property type="match status" value="1"/>
</dbReference>
<dbReference type="GO" id="GO:0009307">
    <property type="term" value="P:DNA restriction-modification system"/>
    <property type="evidence" value="ECO:0007669"/>
    <property type="project" value="UniProtKB-KW"/>
</dbReference>
<keyword evidence="2" id="KW-0238">DNA-binding</keyword>
<evidence type="ECO:0000256" key="1">
    <source>
        <dbReference type="ARBA" id="ARBA00022747"/>
    </source>
</evidence>
<keyword evidence="1" id="KW-0680">Restriction system</keyword>
<dbReference type="EMBL" id="JACBZY010000001">
    <property type="protein sequence ID" value="NYG98338.1"/>
    <property type="molecule type" value="Genomic_DNA"/>
</dbReference>
<dbReference type="Proteomes" id="UP000553888">
    <property type="component" value="Unassembled WGS sequence"/>
</dbReference>
<dbReference type="RefSeq" id="WP_179565706.1">
    <property type="nucleotide sequence ID" value="NZ_JACBZY010000001.1"/>
</dbReference>
<keyword evidence="4" id="KW-1185">Reference proteome</keyword>
<dbReference type="PANTHER" id="PTHR30408:SF12">
    <property type="entry name" value="TYPE I RESTRICTION ENZYME MJAVIII SPECIFICITY SUBUNIT"/>
    <property type="match status" value="1"/>
</dbReference>
<dbReference type="InterPro" id="IPR044946">
    <property type="entry name" value="Restrct_endonuc_typeI_TRD_sf"/>
</dbReference>
<name>A0A852YH19_9MICO</name>
<evidence type="ECO:0000313" key="3">
    <source>
        <dbReference type="EMBL" id="NYG98338.1"/>
    </source>
</evidence>
<dbReference type="GO" id="GO:0003677">
    <property type="term" value="F:DNA binding"/>
    <property type="evidence" value="ECO:0007669"/>
    <property type="project" value="UniProtKB-KW"/>
</dbReference>
<dbReference type="SUPFAM" id="SSF116734">
    <property type="entry name" value="DNA methylase specificity domain"/>
    <property type="match status" value="2"/>
</dbReference>
<keyword evidence="3" id="KW-0378">Hydrolase</keyword>
<gene>
    <name evidence="3" type="ORF">BJ979_000964</name>
</gene>
<dbReference type="PANTHER" id="PTHR30408">
    <property type="entry name" value="TYPE-1 RESTRICTION ENZYME ECOKI SPECIFICITY PROTEIN"/>
    <property type="match status" value="1"/>
</dbReference>
<dbReference type="AlphaFoldDB" id="A0A852YH19"/>
<evidence type="ECO:0000256" key="2">
    <source>
        <dbReference type="ARBA" id="ARBA00023125"/>
    </source>
</evidence>
<sequence>MSEWGELRLSDAIEVKHGFAFPGDGFGTETAAPQVLTPGNFAVGGGFRRAKPKSFDGDYPAEYLLESGELVVTMTDLSKAGDTLGYAVQLPADEQFLHNQRIGLVQLIDPSLLEPRFFGYLTRTRAYRDRIVSTATGSTVKHTSPGRIGEYVARVPAVAEQRAIADVLGALDDKIAANEQVVQTADQLGRTILQARAETITGDAALGEIAEVVMGSSPRGEELNTGGSGIPFYQGSRDFGFRFPAQRVWTTFVTREAAAGDTLLSVRAPVGEVNVIVERVCIGRGVAAIRSKQGRPVLLAYLVRHAGPQWEQFAGDGTMFASVNRKQIESIRVPAFGDKEAELLEVELASLESQIRVVLAESRTLAALRDTLLPQLMSGKLRVRDAEKTVEQAI</sequence>
<dbReference type="Gene3D" id="3.90.220.20">
    <property type="entry name" value="DNA methylase specificity domains"/>
    <property type="match status" value="2"/>
</dbReference>
<reference evidence="3 4" key="1">
    <citation type="submission" date="2020-07" db="EMBL/GenBank/DDBJ databases">
        <title>Sequencing the genomes of 1000 actinobacteria strains.</title>
        <authorList>
            <person name="Klenk H.-P."/>
        </authorList>
    </citation>
    <scope>NUCLEOTIDE SEQUENCE [LARGE SCALE GENOMIC DNA]</scope>
    <source>
        <strain evidence="3 4">DSM 23141</strain>
    </source>
</reference>
<dbReference type="GO" id="GO:0009035">
    <property type="term" value="F:type I site-specific deoxyribonuclease activity"/>
    <property type="evidence" value="ECO:0007669"/>
    <property type="project" value="UniProtKB-EC"/>
</dbReference>
<proteinExistence type="predicted"/>